<dbReference type="Pfam" id="PF03741">
    <property type="entry name" value="TerC"/>
    <property type="match status" value="1"/>
</dbReference>
<feature type="transmembrane region" description="Helical" evidence="6">
    <location>
        <begin position="67"/>
        <end position="85"/>
    </location>
</feature>
<dbReference type="InterPro" id="IPR005496">
    <property type="entry name" value="Integral_membrane_TerC"/>
</dbReference>
<dbReference type="RefSeq" id="WP_007208919.1">
    <property type="nucleotide sequence ID" value="NZ_GL622241.1"/>
</dbReference>
<comment type="caution">
    <text evidence="7">The sequence shown here is derived from an EMBL/GenBank/DDBJ whole genome shotgun (WGS) entry which is preliminary data.</text>
</comment>
<comment type="similarity">
    <text evidence="2">Belongs to the TerC family.</text>
</comment>
<keyword evidence="3 6" id="KW-0812">Transmembrane</keyword>
<dbReference type="EMBL" id="AEPV01000071">
    <property type="protein sequence ID" value="EFU73322.1"/>
    <property type="molecule type" value="Genomic_DNA"/>
</dbReference>
<dbReference type="STRING" id="888064.HMPREF9088_1907"/>
<sequence>MFELTMKVLSIVLLDLILSGDNAVVIALATRKLEQKQREKAILIGTAGAILLRVALMLVAIQLLAVPFVKIVGSLLLLYIAYDLLAESGDETQDITAGASLAAAIRTIILADLVMSLDNVLAIAGVSEDSKLLAVFGLAISIPLIIFGSQFILKIIDRFPLVVWIGGLLIAYTSGKMFVEDQYIETLVNGWIPNLSHTVLMPVVFCLVLLLFVFTIGNKEMRPVNEWFSR</sequence>
<evidence type="ECO:0000313" key="8">
    <source>
        <dbReference type="Proteomes" id="UP000010296"/>
    </source>
</evidence>
<feature type="transmembrane region" description="Helical" evidence="6">
    <location>
        <begin position="6"/>
        <end position="29"/>
    </location>
</feature>
<evidence type="ECO:0000313" key="7">
    <source>
        <dbReference type="EMBL" id="EFU73322.1"/>
    </source>
</evidence>
<evidence type="ECO:0000256" key="4">
    <source>
        <dbReference type="ARBA" id="ARBA00022989"/>
    </source>
</evidence>
<dbReference type="PANTHER" id="PTHR30238">
    <property type="entry name" value="MEMBRANE BOUND PREDICTED REDOX MODULATOR"/>
    <property type="match status" value="1"/>
</dbReference>
<dbReference type="NCBIfam" id="TIGR03717">
    <property type="entry name" value="R_switched_YjbE"/>
    <property type="match status" value="1"/>
</dbReference>
<dbReference type="HOGENOM" id="CLU_070543_0_1_9"/>
<dbReference type="eggNOG" id="COG0861">
    <property type="taxonomic scope" value="Bacteria"/>
</dbReference>
<protein>
    <submittedName>
        <fullName evidence="7">Integral membrane protein, YjbE family</fullName>
    </submittedName>
</protein>
<comment type="subcellular location">
    <subcellularLocation>
        <location evidence="1">Membrane</location>
        <topology evidence="1">Multi-pass membrane protein</topology>
    </subcellularLocation>
</comment>
<gene>
    <name evidence="7" type="ORF">HMPREF9088_1907</name>
</gene>
<dbReference type="OrthoDB" id="5295733at2"/>
<feature type="transmembrane region" description="Helical" evidence="6">
    <location>
        <begin position="132"/>
        <end position="152"/>
    </location>
</feature>
<reference evidence="7 8" key="1">
    <citation type="submission" date="2010-12" db="EMBL/GenBank/DDBJ databases">
        <authorList>
            <person name="Muzny D."/>
            <person name="Qin X."/>
            <person name="Deng J."/>
            <person name="Jiang H."/>
            <person name="Liu Y."/>
            <person name="Qu J."/>
            <person name="Song X.-Z."/>
            <person name="Zhang L."/>
            <person name="Thornton R."/>
            <person name="Coyle M."/>
            <person name="Francisco L."/>
            <person name="Jackson L."/>
            <person name="Javaid M."/>
            <person name="Korchina V."/>
            <person name="Kovar C."/>
            <person name="Mata R."/>
            <person name="Mathew T."/>
            <person name="Ngo R."/>
            <person name="Nguyen L."/>
            <person name="Nguyen N."/>
            <person name="Okwuonu G."/>
            <person name="Ongeri F."/>
            <person name="Pham C."/>
            <person name="Simmons D."/>
            <person name="Wilczek-Boney K."/>
            <person name="Hale W."/>
            <person name="Jakkamsetti A."/>
            <person name="Pham P."/>
            <person name="Ruth R."/>
            <person name="San Lucas F."/>
            <person name="Warren J."/>
            <person name="Zhang J."/>
            <person name="Zhao Z."/>
            <person name="Zhou C."/>
            <person name="Zhu D."/>
            <person name="Lee S."/>
            <person name="Bess C."/>
            <person name="Blankenburg K."/>
            <person name="Forbes L."/>
            <person name="Fu Q."/>
            <person name="Gubbala S."/>
            <person name="Hirani K."/>
            <person name="Jayaseelan J.C."/>
            <person name="Lara F."/>
            <person name="Munidasa M."/>
            <person name="Palculict T."/>
            <person name="Patil S."/>
            <person name="Pu L.-L."/>
            <person name="Saada N."/>
            <person name="Tang L."/>
            <person name="Weissenberger G."/>
            <person name="Zhu Y."/>
            <person name="Hemphill L."/>
            <person name="Shang Y."/>
            <person name="Youmans B."/>
            <person name="Ayvaz T."/>
            <person name="Ross M."/>
            <person name="Santibanez J."/>
            <person name="Aqrawi P."/>
            <person name="Gross S."/>
            <person name="Joshi V."/>
            <person name="Fowler G."/>
            <person name="Nazareth L."/>
            <person name="Reid J."/>
            <person name="Worley K."/>
            <person name="Petrosino J."/>
            <person name="Highlander S."/>
            <person name="Gibbs R."/>
        </authorList>
    </citation>
    <scope>NUCLEOTIDE SEQUENCE [LARGE SCALE GENOMIC DNA]</scope>
    <source>
        <strain evidence="8">DSM 15952 / CCUG 50447 / LMG 22039 / TP 1.5</strain>
    </source>
</reference>
<dbReference type="InterPro" id="IPR022301">
    <property type="entry name" value="Integral_membrane_YjbE"/>
</dbReference>
<evidence type="ECO:0000256" key="3">
    <source>
        <dbReference type="ARBA" id="ARBA00022692"/>
    </source>
</evidence>
<feature type="transmembrane region" description="Helical" evidence="6">
    <location>
        <begin position="159"/>
        <end position="179"/>
    </location>
</feature>
<accession>E6LHR7</accession>
<feature type="transmembrane region" description="Helical" evidence="6">
    <location>
        <begin position="97"/>
        <end position="117"/>
    </location>
</feature>
<evidence type="ECO:0000256" key="1">
    <source>
        <dbReference type="ARBA" id="ARBA00004141"/>
    </source>
</evidence>
<proteinExistence type="inferred from homology"/>
<keyword evidence="4 6" id="KW-1133">Transmembrane helix</keyword>
<feature type="transmembrane region" description="Helical" evidence="6">
    <location>
        <begin position="41"/>
        <end position="61"/>
    </location>
</feature>
<dbReference type="Proteomes" id="UP000010296">
    <property type="component" value="Unassembled WGS sequence"/>
</dbReference>
<evidence type="ECO:0000256" key="5">
    <source>
        <dbReference type="ARBA" id="ARBA00023136"/>
    </source>
</evidence>
<feature type="transmembrane region" description="Helical" evidence="6">
    <location>
        <begin position="199"/>
        <end position="217"/>
    </location>
</feature>
<evidence type="ECO:0000256" key="2">
    <source>
        <dbReference type="ARBA" id="ARBA00007511"/>
    </source>
</evidence>
<organism evidence="7 8">
    <name type="scientific">Enterococcus italicus (strain DSM 15952 / CCUG 50447 / LMG 22039 / TP 1.5)</name>
    <dbReference type="NCBI Taxonomy" id="888064"/>
    <lineage>
        <taxon>Bacteria</taxon>
        <taxon>Bacillati</taxon>
        <taxon>Bacillota</taxon>
        <taxon>Bacilli</taxon>
        <taxon>Lactobacillales</taxon>
        <taxon>Enterococcaceae</taxon>
        <taxon>Enterococcus</taxon>
    </lineage>
</organism>
<dbReference type="PATRIC" id="fig|888064.11.peg.169"/>
<name>E6LHR7_ENTI1</name>
<dbReference type="AlphaFoldDB" id="E6LHR7"/>
<dbReference type="PANTHER" id="PTHR30238:SF4">
    <property type="entry name" value="SLL1022 PROTEIN"/>
    <property type="match status" value="1"/>
</dbReference>
<evidence type="ECO:0000256" key="6">
    <source>
        <dbReference type="SAM" id="Phobius"/>
    </source>
</evidence>
<keyword evidence="5 6" id="KW-0472">Membrane</keyword>
<keyword evidence="8" id="KW-1185">Reference proteome</keyword>
<dbReference type="GO" id="GO:0016020">
    <property type="term" value="C:membrane"/>
    <property type="evidence" value="ECO:0007669"/>
    <property type="project" value="UniProtKB-SubCell"/>
</dbReference>